<protein>
    <submittedName>
        <fullName evidence="11">Glycerol-3-phosphate acyltransferase</fullName>
    </submittedName>
</protein>
<feature type="transmembrane region" description="Helical" evidence="10">
    <location>
        <begin position="81"/>
        <end position="99"/>
    </location>
</feature>
<dbReference type="Pfam" id="PF02660">
    <property type="entry name" value="G3P_acyltransf"/>
    <property type="match status" value="1"/>
</dbReference>
<evidence type="ECO:0000313" key="11">
    <source>
        <dbReference type="EMBL" id="MFC7148073.1"/>
    </source>
</evidence>
<dbReference type="PANTHER" id="PTHR30309">
    <property type="entry name" value="INNER MEMBRANE PROTEIN YGIH"/>
    <property type="match status" value="1"/>
</dbReference>
<keyword evidence="5 10" id="KW-1133">Transmembrane helix</keyword>
<dbReference type="Proteomes" id="UP001596378">
    <property type="component" value="Unassembled WGS sequence"/>
</dbReference>
<dbReference type="InterPro" id="IPR003811">
    <property type="entry name" value="G3P_acylTferase_PlsY"/>
</dbReference>
<keyword evidence="4 10" id="KW-0812">Transmembrane</keyword>
<organism evidence="11 12">
    <name type="scientific">Cohnella cellulosilytica</name>
    <dbReference type="NCBI Taxonomy" id="986710"/>
    <lineage>
        <taxon>Bacteria</taxon>
        <taxon>Bacillati</taxon>
        <taxon>Bacillota</taxon>
        <taxon>Bacilli</taxon>
        <taxon>Bacillales</taxon>
        <taxon>Paenibacillaceae</taxon>
        <taxon>Cohnella</taxon>
    </lineage>
</organism>
<dbReference type="RefSeq" id="WP_378047413.1">
    <property type="nucleotide sequence ID" value="NZ_JBHMDN010000013.1"/>
</dbReference>
<dbReference type="SMART" id="SM01207">
    <property type="entry name" value="G3P_acyltransf"/>
    <property type="match status" value="1"/>
</dbReference>
<keyword evidence="9" id="KW-1208">Phospholipid metabolism</keyword>
<evidence type="ECO:0000256" key="6">
    <source>
        <dbReference type="ARBA" id="ARBA00023098"/>
    </source>
</evidence>
<keyword evidence="6" id="KW-0443">Lipid metabolism</keyword>
<evidence type="ECO:0000256" key="8">
    <source>
        <dbReference type="ARBA" id="ARBA00023209"/>
    </source>
</evidence>
<accession>A0ABW2F4L5</accession>
<sequence>MMLVLWTIAAFLSGSLMFSYWLGRAANRELRGVGDGNPGALNLWKAAGFRLGLAGVVLDFLKGYLPLLGLVAAGYAQGGRLIPLAIAPIAGHAFSPFLGGRGGKAIAVTFGVWSAITGFEAALAYAVLLAVLKGTARLLRGDRPKRPESDAAQVVVGTLLLPVYLLASQQEAALLYVWLGSFAIIVYKHRKELASLALRLGKRNAGKRDNSKSVS</sequence>
<feature type="transmembrane region" description="Helical" evidence="10">
    <location>
        <begin position="173"/>
        <end position="189"/>
    </location>
</feature>
<evidence type="ECO:0000256" key="5">
    <source>
        <dbReference type="ARBA" id="ARBA00022989"/>
    </source>
</evidence>
<evidence type="ECO:0000256" key="2">
    <source>
        <dbReference type="ARBA" id="ARBA00022516"/>
    </source>
</evidence>
<evidence type="ECO:0000256" key="9">
    <source>
        <dbReference type="ARBA" id="ARBA00023264"/>
    </source>
</evidence>
<evidence type="ECO:0000256" key="10">
    <source>
        <dbReference type="SAM" id="Phobius"/>
    </source>
</evidence>
<proteinExistence type="predicted"/>
<evidence type="ECO:0000256" key="7">
    <source>
        <dbReference type="ARBA" id="ARBA00023136"/>
    </source>
</evidence>
<dbReference type="EMBL" id="JBHTAI010000003">
    <property type="protein sequence ID" value="MFC7148073.1"/>
    <property type="molecule type" value="Genomic_DNA"/>
</dbReference>
<evidence type="ECO:0000313" key="12">
    <source>
        <dbReference type="Proteomes" id="UP001596378"/>
    </source>
</evidence>
<gene>
    <name evidence="11" type="ORF">ACFQMJ_05940</name>
</gene>
<keyword evidence="12" id="KW-1185">Reference proteome</keyword>
<evidence type="ECO:0000256" key="1">
    <source>
        <dbReference type="ARBA" id="ARBA00022475"/>
    </source>
</evidence>
<evidence type="ECO:0000256" key="4">
    <source>
        <dbReference type="ARBA" id="ARBA00022692"/>
    </source>
</evidence>
<dbReference type="PANTHER" id="PTHR30309:SF1">
    <property type="entry name" value="GLYCEROL-3-PHOSPHATE ACYLTRANSFERASE 1"/>
    <property type="match status" value="1"/>
</dbReference>
<reference evidence="12" key="1">
    <citation type="journal article" date="2019" name="Int. J. Syst. Evol. Microbiol.">
        <title>The Global Catalogue of Microorganisms (GCM) 10K type strain sequencing project: providing services to taxonomists for standard genome sequencing and annotation.</title>
        <authorList>
            <consortium name="The Broad Institute Genomics Platform"/>
            <consortium name="The Broad Institute Genome Sequencing Center for Infectious Disease"/>
            <person name="Wu L."/>
            <person name="Ma J."/>
        </authorList>
    </citation>
    <scope>NUCLEOTIDE SEQUENCE [LARGE SCALE GENOMIC DNA]</scope>
    <source>
        <strain evidence="12">KCTC 12907</strain>
    </source>
</reference>
<keyword evidence="1" id="KW-1003">Cell membrane</keyword>
<keyword evidence="2" id="KW-0444">Lipid biosynthesis</keyword>
<feature type="transmembrane region" description="Helical" evidence="10">
    <location>
        <begin position="105"/>
        <end position="131"/>
    </location>
</feature>
<dbReference type="GO" id="GO:0016746">
    <property type="term" value="F:acyltransferase activity"/>
    <property type="evidence" value="ECO:0007669"/>
    <property type="project" value="UniProtKB-KW"/>
</dbReference>
<keyword evidence="11" id="KW-0012">Acyltransferase</keyword>
<feature type="transmembrane region" description="Helical" evidence="10">
    <location>
        <begin position="49"/>
        <end position="74"/>
    </location>
</feature>
<keyword evidence="3" id="KW-0808">Transferase</keyword>
<name>A0ABW2F4L5_9BACL</name>
<comment type="caution">
    <text evidence="11">The sequence shown here is derived from an EMBL/GenBank/DDBJ whole genome shotgun (WGS) entry which is preliminary data.</text>
</comment>
<keyword evidence="7 10" id="KW-0472">Membrane</keyword>
<keyword evidence="8" id="KW-0594">Phospholipid biosynthesis</keyword>
<evidence type="ECO:0000256" key="3">
    <source>
        <dbReference type="ARBA" id="ARBA00022679"/>
    </source>
</evidence>